<feature type="binding site" evidence="8">
    <location>
        <position position="162"/>
    </location>
    <ligand>
        <name>[4Fe-4S] cluster</name>
        <dbReference type="ChEBI" id="CHEBI:49883"/>
        <label>2</label>
        <note>4Fe-4S-S-AdoMet</note>
    </ligand>
</feature>
<dbReference type="InterPro" id="IPR023404">
    <property type="entry name" value="rSAM_horseshoe"/>
</dbReference>
<evidence type="ECO:0000256" key="4">
    <source>
        <dbReference type="ARBA" id="ARBA00022691"/>
    </source>
</evidence>
<feature type="binding site" evidence="8">
    <location>
        <position position="51"/>
    </location>
    <ligand>
        <name>[4Fe-4S] cluster</name>
        <dbReference type="ChEBI" id="CHEBI:49883"/>
        <label>1</label>
    </ligand>
</feature>
<evidence type="ECO:0000256" key="1">
    <source>
        <dbReference type="ARBA" id="ARBA00022485"/>
    </source>
</evidence>
<sequence>MKKNQIDFITMGCSKNLVDSEQLMRRFENMGYHCVHDPKRPQGEIAVINTCGFIESAKEESINTILEFVNAKSEGRLGKLFVMGCLSQRYQKELEENIPEVDKFYGKFNYSQLLQDLGPAEQRPSESKTFSGARVAANSRRIITTPSHYAYIKIAEGCDRHCAYCAIPLITGKHVSRPMEDILQEVEELVNEGVTEFQVIEQELTYYGRDLYGETRIAELIDRMACIKGVKWIRLHYAYPNQFPMELLDVMSQHDNVCKYLDIALQHISNNMLTRMHRHVTKQETIDLIHAIRAKVPGLTIRTTLMVGFPGETEDDFNELLDFVKQERFERMGAFAYSEEEGTYSAIHYKDDVPGNVKRARLDKLMSVQEEISAEIEAAKVGKNFKVIIDRKEGDYYVGRTEACSPEVDPEVLIPAADRRLRVGHYYNVLMTSSDEFDLYGKVV</sequence>
<dbReference type="PROSITE" id="PS51449">
    <property type="entry name" value="MTTASE_N"/>
    <property type="match status" value="1"/>
</dbReference>
<dbReference type="SFLD" id="SFLDF00274">
    <property type="entry name" value="ribosomal_protein_S12_methylth"/>
    <property type="match status" value="1"/>
</dbReference>
<dbReference type="SFLD" id="SFLDS00029">
    <property type="entry name" value="Radical_SAM"/>
    <property type="match status" value="1"/>
</dbReference>
<evidence type="ECO:0000256" key="3">
    <source>
        <dbReference type="ARBA" id="ARBA00022679"/>
    </source>
</evidence>
<evidence type="ECO:0000259" key="9">
    <source>
        <dbReference type="PROSITE" id="PS50926"/>
    </source>
</evidence>
<dbReference type="AlphaFoldDB" id="F8NBX7"/>
<evidence type="ECO:0000256" key="6">
    <source>
        <dbReference type="ARBA" id="ARBA00023004"/>
    </source>
</evidence>
<dbReference type="GO" id="GO:0005840">
    <property type="term" value="C:ribosome"/>
    <property type="evidence" value="ECO:0007669"/>
    <property type="project" value="UniProtKB-KW"/>
</dbReference>
<dbReference type="GO" id="GO:0006400">
    <property type="term" value="P:tRNA modification"/>
    <property type="evidence" value="ECO:0007669"/>
    <property type="project" value="InterPro"/>
</dbReference>
<evidence type="ECO:0000256" key="5">
    <source>
        <dbReference type="ARBA" id="ARBA00022723"/>
    </source>
</evidence>
<dbReference type="Proteomes" id="UP000002772">
    <property type="component" value="Unassembled WGS sequence"/>
</dbReference>
<dbReference type="PANTHER" id="PTHR43837:SF1">
    <property type="entry name" value="RIBOSOMAL PROTEIN US12 METHYLTHIOTRANSFERASE RIMO"/>
    <property type="match status" value="1"/>
</dbReference>
<dbReference type="CDD" id="cd01335">
    <property type="entry name" value="Radical_SAM"/>
    <property type="match status" value="1"/>
</dbReference>
<comment type="similarity">
    <text evidence="8">Belongs to the methylthiotransferase family. RimO subfamily.</text>
</comment>
<comment type="subcellular location">
    <subcellularLocation>
        <location evidence="8">Cytoplasm</location>
    </subcellularLocation>
</comment>
<dbReference type="InterPro" id="IPR038135">
    <property type="entry name" value="Methylthiotransferase_N_sf"/>
</dbReference>
<dbReference type="PROSITE" id="PS51918">
    <property type="entry name" value="RADICAL_SAM"/>
    <property type="match status" value="1"/>
</dbReference>
<dbReference type="InterPro" id="IPR005840">
    <property type="entry name" value="Ribosomal_uS12_MeSTrfase_RimO"/>
</dbReference>
<evidence type="ECO:0000259" key="10">
    <source>
        <dbReference type="PROSITE" id="PS51449"/>
    </source>
</evidence>
<dbReference type="GO" id="GO:0051539">
    <property type="term" value="F:4 iron, 4 sulfur cluster binding"/>
    <property type="evidence" value="ECO:0007669"/>
    <property type="project" value="UniProtKB-UniRule"/>
</dbReference>
<feature type="binding site" evidence="8">
    <location>
        <position position="85"/>
    </location>
    <ligand>
        <name>[4Fe-4S] cluster</name>
        <dbReference type="ChEBI" id="CHEBI:49883"/>
        <label>1</label>
    </ligand>
</feature>
<dbReference type="EMBL" id="GL945017">
    <property type="protein sequence ID" value="EGN56944.1"/>
    <property type="molecule type" value="Genomic_DNA"/>
</dbReference>
<feature type="binding site" evidence="8">
    <location>
        <position position="165"/>
    </location>
    <ligand>
        <name>[4Fe-4S] cluster</name>
        <dbReference type="ChEBI" id="CHEBI:49883"/>
        <label>2</label>
        <note>4Fe-4S-S-AdoMet</note>
    </ligand>
</feature>
<dbReference type="GO" id="GO:0035599">
    <property type="term" value="F:aspartic acid methylthiotransferase activity"/>
    <property type="evidence" value="ECO:0007669"/>
    <property type="project" value="TreeGrafter"/>
</dbReference>
<evidence type="ECO:0000313" key="12">
    <source>
        <dbReference type="EMBL" id="EGN56944.1"/>
    </source>
</evidence>
<comment type="function">
    <text evidence="8">Catalyzes the methylthiolation of an aspartic acid residue of ribosomal protein uS12.</text>
</comment>
<reference evidence="13" key="1">
    <citation type="journal article" date="2011" name="Stand. Genomic Sci.">
        <title>Non-contiguous finished genome sequence of the opportunistic oral pathogen Prevotella multisaccharivorax type strain (PPPA20).</title>
        <authorList>
            <person name="Pati A."/>
            <person name="Gronow S."/>
            <person name="Lu M."/>
            <person name="Lapidus A."/>
            <person name="Nolan M."/>
            <person name="Lucas S."/>
            <person name="Hammon N."/>
            <person name="Deshpande S."/>
            <person name="Cheng J.F."/>
            <person name="Tapia R."/>
            <person name="Han C."/>
            <person name="Goodwin L."/>
            <person name="Pitluck S."/>
            <person name="Liolios K."/>
            <person name="Pagani I."/>
            <person name="Mavromatis K."/>
            <person name="Mikhailova N."/>
            <person name="Huntemann M."/>
            <person name="Chen A."/>
            <person name="Palaniappan K."/>
            <person name="Land M."/>
            <person name="Hauser L."/>
            <person name="Detter J.C."/>
            <person name="Brambilla E.M."/>
            <person name="Rohde M."/>
            <person name="Goker M."/>
            <person name="Woyke T."/>
            <person name="Bristow J."/>
            <person name="Eisen J.A."/>
            <person name="Markowitz V."/>
            <person name="Hugenholtz P."/>
            <person name="Kyrpides N.C."/>
            <person name="Klenk H.P."/>
            <person name="Ivanova N."/>
        </authorList>
    </citation>
    <scope>NUCLEOTIDE SEQUENCE [LARGE SCALE GENOMIC DNA]</scope>
    <source>
        <strain evidence="13">DSM 17128</strain>
    </source>
</reference>
<protein>
    <recommendedName>
        <fullName evidence="8">Ribosomal protein uS12 methylthiotransferase RimO</fullName>
        <shortName evidence="8">uS12 MTTase</shortName>
        <shortName evidence="8">uS12 methylthiotransferase</shortName>
        <ecNumber evidence="8">2.8.4.4</ecNumber>
    </recommendedName>
    <alternativeName>
        <fullName evidence="8">Ribosomal protein uS12 (aspartate-C(3))-methylthiotransferase</fullName>
    </alternativeName>
    <alternativeName>
        <fullName evidence="8">Ribosome maturation factor RimO</fullName>
    </alternativeName>
</protein>
<dbReference type="Pfam" id="PF00919">
    <property type="entry name" value="UPF0004"/>
    <property type="match status" value="1"/>
</dbReference>
<dbReference type="InterPro" id="IPR006638">
    <property type="entry name" value="Elp3/MiaA/NifB-like_rSAM"/>
</dbReference>
<keyword evidence="3 8" id="KW-0808">Transferase</keyword>
<dbReference type="InterPro" id="IPR002792">
    <property type="entry name" value="TRAM_dom"/>
</dbReference>
<dbReference type="HAMAP" id="MF_01865">
    <property type="entry name" value="MTTase_RimO"/>
    <property type="match status" value="1"/>
</dbReference>
<dbReference type="InterPro" id="IPR007197">
    <property type="entry name" value="rSAM"/>
</dbReference>
<dbReference type="PANTHER" id="PTHR43837">
    <property type="entry name" value="RIBOSOMAL PROTEIN S12 METHYLTHIOTRANSFERASE RIMO"/>
    <property type="match status" value="1"/>
</dbReference>
<dbReference type="InterPro" id="IPR012340">
    <property type="entry name" value="NA-bd_OB-fold"/>
</dbReference>
<gene>
    <name evidence="8" type="primary">rimO</name>
    <name evidence="12" type="ORF">Premu_1530</name>
</gene>
<dbReference type="InterPro" id="IPR013848">
    <property type="entry name" value="Methylthiotransferase_N"/>
</dbReference>
<dbReference type="InterPro" id="IPR020612">
    <property type="entry name" value="Methylthiotransferase_CS"/>
</dbReference>
<evidence type="ECO:0000313" key="13">
    <source>
        <dbReference type="Proteomes" id="UP000002772"/>
    </source>
</evidence>
<dbReference type="EC" id="2.8.4.4" evidence="8"/>
<dbReference type="FunFam" id="3.80.30.20:FF:000001">
    <property type="entry name" value="tRNA-2-methylthio-N(6)-dimethylallyladenosine synthase 2"/>
    <property type="match status" value="1"/>
</dbReference>
<feature type="domain" description="MTTase N-terminal" evidence="10">
    <location>
        <begin position="4"/>
        <end position="122"/>
    </location>
</feature>
<dbReference type="Gene3D" id="3.80.30.20">
    <property type="entry name" value="tm_1862 like domain"/>
    <property type="match status" value="1"/>
</dbReference>
<dbReference type="SFLD" id="SFLDG01061">
    <property type="entry name" value="methylthiotransferase"/>
    <property type="match status" value="1"/>
</dbReference>
<evidence type="ECO:0000259" key="11">
    <source>
        <dbReference type="PROSITE" id="PS51918"/>
    </source>
</evidence>
<feature type="domain" description="Radical SAM core" evidence="11">
    <location>
        <begin position="144"/>
        <end position="375"/>
    </location>
</feature>
<dbReference type="SUPFAM" id="SSF102114">
    <property type="entry name" value="Radical SAM enzymes"/>
    <property type="match status" value="1"/>
</dbReference>
<keyword evidence="7 8" id="KW-0411">Iron-sulfur</keyword>
<keyword evidence="12" id="KW-0687">Ribonucleoprotein</keyword>
<comment type="cofactor">
    <cofactor evidence="8">
        <name>[4Fe-4S] cluster</name>
        <dbReference type="ChEBI" id="CHEBI:49883"/>
    </cofactor>
    <text evidence="8">Binds 2 [4Fe-4S] clusters. One cluster is coordinated with 3 cysteines and an exchangeable S-adenosyl-L-methionine.</text>
</comment>
<keyword evidence="6 8" id="KW-0408">Iron</keyword>
<keyword evidence="4 8" id="KW-0949">S-adenosyl-L-methionine</keyword>
<keyword evidence="12" id="KW-0689">Ribosomal protein</keyword>
<dbReference type="SFLD" id="SFLDG01082">
    <property type="entry name" value="B12-binding_domain_containing"/>
    <property type="match status" value="1"/>
</dbReference>
<keyword evidence="13" id="KW-1185">Reference proteome</keyword>
<dbReference type="Gene3D" id="3.40.50.12160">
    <property type="entry name" value="Methylthiotransferase, N-terminal domain"/>
    <property type="match status" value="1"/>
</dbReference>
<feature type="binding site" evidence="8">
    <location>
        <position position="158"/>
    </location>
    <ligand>
        <name>[4Fe-4S] cluster</name>
        <dbReference type="ChEBI" id="CHEBI:49883"/>
        <label>2</label>
        <note>4Fe-4S-S-AdoMet</note>
    </ligand>
</feature>
<dbReference type="NCBIfam" id="TIGR01125">
    <property type="entry name" value="30S ribosomal protein S12 methylthiotransferase RimO"/>
    <property type="match status" value="1"/>
</dbReference>
<dbReference type="PROSITE" id="PS01278">
    <property type="entry name" value="MTTASE_RADICAL"/>
    <property type="match status" value="1"/>
</dbReference>
<name>F8NBX7_9BACT</name>
<feature type="domain" description="TRAM" evidence="9">
    <location>
        <begin position="378"/>
        <end position="444"/>
    </location>
</feature>
<comment type="catalytic activity">
    <reaction evidence="8">
        <text>L-aspartate(89)-[ribosomal protein uS12]-hydrogen + (sulfur carrier)-SH + AH2 + 2 S-adenosyl-L-methionine = 3-methylsulfanyl-L-aspartate(89)-[ribosomal protein uS12]-hydrogen + (sulfur carrier)-H + 5'-deoxyadenosine + L-methionine + A + S-adenosyl-L-homocysteine + 2 H(+)</text>
        <dbReference type="Rhea" id="RHEA:37087"/>
        <dbReference type="Rhea" id="RHEA-COMP:10460"/>
        <dbReference type="Rhea" id="RHEA-COMP:10461"/>
        <dbReference type="Rhea" id="RHEA-COMP:14737"/>
        <dbReference type="Rhea" id="RHEA-COMP:14739"/>
        <dbReference type="ChEBI" id="CHEBI:13193"/>
        <dbReference type="ChEBI" id="CHEBI:15378"/>
        <dbReference type="ChEBI" id="CHEBI:17319"/>
        <dbReference type="ChEBI" id="CHEBI:17499"/>
        <dbReference type="ChEBI" id="CHEBI:29917"/>
        <dbReference type="ChEBI" id="CHEBI:29961"/>
        <dbReference type="ChEBI" id="CHEBI:57844"/>
        <dbReference type="ChEBI" id="CHEBI:57856"/>
        <dbReference type="ChEBI" id="CHEBI:59789"/>
        <dbReference type="ChEBI" id="CHEBI:64428"/>
        <dbReference type="ChEBI" id="CHEBI:73599"/>
        <dbReference type="EC" id="2.8.4.4"/>
    </reaction>
</comment>
<dbReference type="OrthoDB" id="9805215at2"/>
<dbReference type="PROSITE" id="PS50926">
    <property type="entry name" value="TRAM"/>
    <property type="match status" value="1"/>
</dbReference>
<dbReference type="GO" id="GO:0005829">
    <property type="term" value="C:cytosol"/>
    <property type="evidence" value="ECO:0007669"/>
    <property type="project" value="TreeGrafter"/>
</dbReference>
<dbReference type="InterPro" id="IPR005839">
    <property type="entry name" value="Methylthiotransferase"/>
</dbReference>
<dbReference type="Pfam" id="PF04055">
    <property type="entry name" value="Radical_SAM"/>
    <property type="match status" value="1"/>
</dbReference>
<dbReference type="GO" id="GO:0103039">
    <property type="term" value="F:protein methylthiotransferase activity"/>
    <property type="evidence" value="ECO:0007669"/>
    <property type="project" value="UniProtKB-EC"/>
</dbReference>
<dbReference type="eggNOG" id="COG0621">
    <property type="taxonomic scope" value="Bacteria"/>
</dbReference>
<dbReference type="SMART" id="SM00729">
    <property type="entry name" value="Elp3"/>
    <property type="match status" value="1"/>
</dbReference>
<evidence type="ECO:0000256" key="2">
    <source>
        <dbReference type="ARBA" id="ARBA00022490"/>
    </source>
</evidence>
<keyword evidence="5 8" id="KW-0479">Metal-binding</keyword>
<dbReference type="Gene3D" id="2.40.50.140">
    <property type="entry name" value="Nucleic acid-binding proteins"/>
    <property type="match status" value="1"/>
</dbReference>
<dbReference type="GO" id="GO:0046872">
    <property type="term" value="F:metal ion binding"/>
    <property type="evidence" value="ECO:0007669"/>
    <property type="project" value="UniProtKB-KW"/>
</dbReference>
<evidence type="ECO:0000256" key="8">
    <source>
        <dbReference type="HAMAP-Rule" id="MF_01865"/>
    </source>
</evidence>
<dbReference type="STRING" id="688246.Premu_1530"/>
<evidence type="ECO:0000256" key="7">
    <source>
        <dbReference type="ARBA" id="ARBA00023014"/>
    </source>
</evidence>
<dbReference type="NCBIfam" id="TIGR00089">
    <property type="entry name" value="MiaB/RimO family radical SAM methylthiotransferase"/>
    <property type="match status" value="1"/>
</dbReference>
<dbReference type="Pfam" id="PF18693">
    <property type="entry name" value="TRAM_2"/>
    <property type="match status" value="1"/>
</dbReference>
<keyword evidence="2 8" id="KW-0963">Cytoplasm</keyword>
<dbReference type="RefSeq" id="WP_007574280.1">
    <property type="nucleotide sequence ID" value="NZ_BPTS01000001.1"/>
</dbReference>
<dbReference type="HOGENOM" id="CLU_018697_0_1_10"/>
<organism evidence="12 13">
    <name type="scientific">Hallella multisaccharivorax DSM 17128</name>
    <dbReference type="NCBI Taxonomy" id="688246"/>
    <lineage>
        <taxon>Bacteria</taxon>
        <taxon>Pseudomonadati</taxon>
        <taxon>Bacteroidota</taxon>
        <taxon>Bacteroidia</taxon>
        <taxon>Bacteroidales</taxon>
        <taxon>Prevotellaceae</taxon>
        <taxon>Hallella</taxon>
    </lineage>
</organism>
<accession>F8NBX7</accession>
<keyword evidence="1 8" id="KW-0004">4Fe-4S</keyword>
<dbReference type="InterPro" id="IPR058240">
    <property type="entry name" value="rSAM_sf"/>
</dbReference>
<proteinExistence type="inferred from homology"/>
<feature type="binding site" evidence="8">
    <location>
        <position position="13"/>
    </location>
    <ligand>
        <name>[4Fe-4S] cluster</name>
        <dbReference type="ChEBI" id="CHEBI:49883"/>
        <label>1</label>
    </ligand>
</feature>